<dbReference type="Gene3D" id="3.40.50.1820">
    <property type="entry name" value="alpha/beta hydrolase"/>
    <property type="match status" value="1"/>
</dbReference>
<evidence type="ECO:0000259" key="5">
    <source>
        <dbReference type="Pfam" id="PF00326"/>
    </source>
</evidence>
<evidence type="ECO:0000313" key="10">
    <source>
        <dbReference type="Proteomes" id="UP000011016"/>
    </source>
</evidence>
<comment type="similarity">
    <text evidence="1">Belongs to the peptidase S9A family.</text>
</comment>
<evidence type="ECO:0000256" key="1">
    <source>
        <dbReference type="ARBA" id="ARBA00005228"/>
    </source>
</evidence>
<dbReference type="Pfam" id="PF00326">
    <property type="entry name" value="Peptidase_S9"/>
    <property type="match status" value="1"/>
</dbReference>
<dbReference type="Proteomes" id="UP000006078">
    <property type="component" value="Unassembled WGS sequence"/>
</dbReference>
<evidence type="ECO:0000313" key="9">
    <source>
        <dbReference type="Proteomes" id="UP000006078"/>
    </source>
</evidence>
<dbReference type="InterPro" id="IPR001375">
    <property type="entry name" value="Peptidase_S9_cat"/>
</dbReference>
<name>I7L9D9_9CORY</name>
<dbReference type="HOGENOM" id="CLU_011290_0_2_11"/>
<dbReference type="AlphaFoldDB" id="I7L9D9"/>
<dbReference type="EMBL" id="AHAE01000056">
    <property type="protein sequence ID" value="EJZ81854.1"/>
    <property type="molecule type" value="Genomic_DNA"/>
</dbReference>
<accession>I7L9D9</accession>
<dbReference type="PANTHER" id="PTHR11757">
    <property type="entry name" value="PROTEASE FAMILY S9A OLIGOPEPTIDASE"/>
    <property type="match status" value="1"/>
</dbReference>
<reference evidence="8 9" key="2">
    <citation type="submission" date="2012-08" db="EMBL/GenBank/DDBJ databases">
        <title>The Genome Sequence of Turicella otitidis ATCC 51513.</title>
        <authorList>
            <consortium name="The Broad Institute Genome Sequencing Platform"/>
            <person name="Earl A."/>
            <person name="Ward D."/>
            <person name="Feldgarden M."/>
            <person name="Gevers D."/>
            <person name="Huys G."/>
            <person name="Walker B."/>
            <person name="Young S.K."/>
            <person name="Zeng Q."/>
            <person name="Gargeya S."/>
            <person name="Fitzgerald M."/>
            <person name="Haas B."/>
            <person name="Abouelleil A."/>
            <person name="Alvarado L."/>
            <person name="Arachchi H.M."/>
            <person name="Berlin A.M."/>
            <person name="Chapman S.B."/>
            <person name="Goldberg J."/>
            <person name="Griggs A."/>
            <person name="Gujja S."/>
            <person name="Hansen M."/>
            <person name="Howarth C."/>
            <person name="Imamovic A."/>
            <person name="Larimer J."/>
            <person name="McCowen C."/>
            <person name="Montmayeur A."/>
            <person name="Murphy C."/>
            <person name="Neiman D."/>
            <person name="Pearson M."/>
            <person name="Priest M."/>
            <person name="Roberts A."/>
            <person name="Saif S."/>
            <person name="Shea T."/>
            <person name="Sisk P."/>
            <person name="Sykes S."/>
            <person name="Wortman J."/>
            <person name="Nusbaum C."/>
            <person name="Birren B."/>
        </authorList>
    </citation>
    <scope>NUCLEOTIDE SEQUENCE [LARGE SCALE GENOMIC DNA]</scope>
    <source>
        <strain evidence="8 9">ATCC 51513</strain>
    </source>
</reference>
<feature type="domain" description="Peptidase S9 prolyl oligopeptidase catalytic" evidence="5">
    <location>
        <begin position="502"/>
        <end position="711"/>
    </location>
</feature>
<dbReference type="Gene3D" id="2.130.10.120">
    <property type="entry name" value="Prolyl oligopeptidase, N-terminal domain"/>
    <property type="match status" value="1"/>
</dbReference>
<proteinExistence type="inferred from homology"/>
<evidence type="ECO:0000313" key="8">
    <source>
        <dbReference type="EMBL" id="EJZ81854.1"/>
    </source>
</evidence>
<protein>
    <submittedName>
        <fullName evidence="7">Oligopeptidase B</fullName>
        <ecNumber evidence="7">3.4.21.83</ecNumber>
    </submittedName>
</protein>
<dbReference type="EC" id="3.4.21.83" evidence="7"/>
<reference evidence="7 10" key="1">
    <citation type="journal article" date="2012" name="J. Bacteriol.">
        <title>Draft Genome Sequence of Turicella otitidis ATCC 51513, Isolated from Middle Ear Fluid from a Child with Otitis Media.</title>
        <authorList>
            <person name="Brinkrolf K."/>
            <person name="Schneider J."/>
            <person name="Knecht M."/>
            <person name="Ruckert C."/>
            <person name="Tauch A."/>
        </authorList>
    </citation>
    <scope>NUCLEOTIDE SEQUENCE [LARGE SCALE GENOMIC DNA]</scope>
    <source>
        <strain evidence="7 10">ATCC 51513</strain>
    </source>
</reference>
<evidence type="ECO:0000256" key="3">
    <source>
        <dbReference type="ARBA" id="ARBA00022801"/>
    </source>
</evidence>
<gene>
    <name evidence="7" type="primary">ptrB</name>
    <name evidence="7" type="ORF">BN46_1009</name>
    <name evidence="8" type="ORF">HMPREF9719_01229</name>
</gene>
<dbReference type="InterPro" id="IPR051543">
    <property type="entry name" value="Serine_Peptidase_S9A"/>
</dbReference>
<dbReference type="PRINTS" id="PR00862">
    <property type="entry name" value="PROLIGOPTASE"/>
</dbReference>
<dbReference type="InterPro" id="IPR002470">
    <property type="entry name" value="Peptidase_S9A"/>
</dbReference>
<dbReference type="Pfam" id="PF02897">
    <property type="entry name" value="Peptidase_S9_N"/>
    <property type="match status" value="1"/>
</dbReference>
<keyword evidence="3 7" id="KW-0378">Hydrolase</keyword>
<keyword evidence="4" id="KW-0720">Serine protease</keyword>
<dbReference type="InterPro" id="IPR029058">
    <property type="entry name" value="AB_hydrolase_fold"/>
</dbReference>
<dbReference type="eggNOG" id="COG1770">
    <property type="taxonomic scope" value="Bacteria"/>
</dbReference>
<dbReference type="SUPFAM" id="SSF50993">
    <property type="entry name" value="Peptidase/esterase 'gauge' domain"/>
    <property type="match status" value="1"/>
</dbReference>
<dbReference type="GO" id="GO:0006508">
    <property type="term" value="P:proteolysis"/>
    <property type="evidence" value="ECO:0007669"/>
    <property type="project" value="UniProtKB-KW"/>
</dbReference>
<evidence type="ECO:0000313" key="7">
    <source>
        <dbReference type="EMBL" id="CCI83737.1"/>
    </source>
</evidence>
<keyword evidence="9" id="KW-1185">Reference proteome</keyword>
<dbReference type="SUPFAM" id="SSF53474">
    <property type="entry name" value="alpha/beta-Hydrolases"/>
    <property type="match status" value="1"/>
</dbReference>
<dbReference type="GO" id="GO:0004252">
    <property type="term" value="F:serine-type endopeptidase activity"/>
    <property type="evidence" value="ECO:0007669"/>
    <property type="project" value="UniProtKB-EC"/>
</dbReference>
<dbReference type="PANTHER" id="PTHR11757:SF19">
    <property type="entry name" value="PROLYL ENDOPEPTIDASE-LIKE"/>
    <property type="match status" value="1"/>
</dbReference>
<dbReference type="EMBL" id="CAJZ01000141">
    <property type="protein sequence ID" value="CCI83737.1"/>
    <property type="molecule type" value="Genomic_DNA"/>
</dbReference>
<dbReference type="PATRIC" id="fig|883169.3.peg.1185"/>
<dbReference type="InterPro" id="IPR023302">
    <property type="entry name" value="Pept_S9A_N"/>
</dbReference>
<dbReference type="Proteomes" id="UP000011016">
    <property type="component" value="Unassembled WGS sequence"/>
</dbReference>
<evidence type="ECO:0000256" key="2">
    <source>
        <dbReference type="ARBA" id="ARBA00022670"/>
    </source>
</evidence>
<keyword evidence="2" id="KW-0645">Protease</keyword>
<organism evidence="7 10">
    <name type="scientific">Corynebacterium otitidis ATCC 51513</name>
    <dbReference type="NCBI Taxonomy" id="883169"/>
    <lineage>
        <taxon>Bacteria</taxon>
        <taxon>Bacillati</taxon>
        <taxon>Actinomycetota</taxon>
        <taxon>Actinomycetes</taxon>
        <taxon>Mycobacteriales</taxon>
        <taxon>Corynebacteriaceae</taxon>
        <taxon>Corynebacterium</taxon>
    </lineage>
</organism>
<evidence type="ECO:0000256" key="4">
    <source>
        <dbReference type="ARBA" id="ARBA00022825"/>
    </source>
</evidence>
<feature type="domain" description="Peptidase S9A N-terminal" evidence="6">
    <location>
        <begin position="17"/>
        <end position="441"/>
    </location>
</feature>
<sequence>MVAMPNFEENAPVAPVHPTVRERHGRRFVDDYEWLRDKESEETLDYLRAENAYTDAQTAGLRDLREEIFTEIKSRTQETDMSVPERAGGYWYYARTIEGKSYPVACRRALVDGADPWVPPKLPEPGSDEPVEGEKIVLDLNALAEGNEFFSTGAMAVTLSGRYLAYSVDTSGDERFELFVKDLQTGKLLDDHLTGVFYGATWAGESHIFYLTVDDAWRPDTVWRHRVGTPQSEDVKVFHEPDGKFNVDIGLVRSEKFLLIQAASKITSEVWALPAAEPEGEFECLWGREEGVEYDVDHAVVPGNTGGEDRWIVTHNKTAENFVVADAPAVTGTQLPPLEDLEVLIGSDEDTRVEGVDCYRDFLTVGFRRGGIGRGGVLPIVGGGYGELGEIEFDEELYTLGIAGNAEWDAPVIRLFYGSFTTPAEVYDYEVATGKRRLLKRRAVLGDFDREDYVAYRLWTTARDGEEIPVSVLHRRDLDTSTPQPAVLYGYGSYEAPTDPGFSIARLSQLDRGMMFIVAHVRGGGELGRRWYTGGKLRNKKNTFYDFIDVADDLIDRGITAPDRLVAEGGSAGGMLMGAVANLAGDRFAGIEAVVPFVDPLTSMLMPELPLTITEWDEWGDPYHDAGDYDYMASYAPYENVEAKDYPDILAVTSLNDTRVLYVEPAKWIARLRATATGGRFLLNTEMSAGHGGVSGRYERWKQTAFEFAWQIAKATAYRSR</sequence>
<comment type="caution">
    <text evidence="7">The sequence shown here is derived from an EMBL/GenBank/DDBJ whole genome shotgun (WGS) entry which is preliminary data.</text>
</comment>
<dbReference type="OrthoDB" id="9801421at2"/>
<evidence type="ECO:0000259" key="6">
    <source>
        <dbReference type="Pfam" id="PF02897"/>
    </source>
</evidence>